<dbReference type="AlphaFoldDB" id="A0A9Q1BW69"/>
<evidence type="ECO:0000313" key="1">
    <source>
        <dbReference type="EMBL" id="KAJ8033755.1"/>
    </source>
</evidence>
<sequence>MASGLQRISQFNPSDESRILIIVNDVETDQKKVAMLVSVIHIGRKAYGLLKDLVSPKLPAELQYSELTEELKPHFKPEAPVMAEMYKFHARKQQSSESIQYQNS</sequence>
<dbReference type="Proteomes" id="UP001152320">
    <property type="component" value="Chromosome 11"/>
</dbReference>
<protein>
    <submittedName>
        <fullName evidence="1">Uncharacterized protein</fullName>
    </submittedName>
</protein>
<accession>A0A9Q1BW69</accession>
<organism evidence="1 2">
    <name type="scientific">Holothuria leucospilota</name>
    <name type="common">Black long sea cucumber</name>
    <name type="synonym">Mertensiothuria leucospilota</name>
    <dbReference type="NCBI Taxonomy" id="206669"/>
    <lineage>
        <taxon>Eukaryota</taxon>
        <taxon>Metazoa</taxon>
        <taxon>Echinodermata</taxon>
        <taxon>Eleutherozoa</taxon>
        <taxon>Echinozoa</taxon>
        <taxon>Holothuroidea</taxon>
        <taxon>Aspidochirotacea</taxon>
        <taxon>Aspidochirotida</taxon>
        <taxon>Holothuriidae</taxon>
        <taxon>Holothuria</taxon>
    </lineage>
</organism>
<gene>
    <name evidence="1" type="ORF">HOLleu_24106</name>
</gene>
<comment type="caution">
    <text evidence="1">The sequence shown here is derived from an EMBL/GenBank/DDBJ whole genome shotgun (WGS) entry which is preliminary data.</text>
</comment>
<proteinExistence type="predicted"/>
<reference evidence="1" key="1">
    <citation type="submission" date="2021-10" db="EMBL/GenBank/DDBJ databases">
        <title>Tropical sea cucumber genome reveals ecological adaptation and Cuvierian tubules defense mechanism.</title>
        <authorList>
            <person name="Chen T."/>
        </authorList>
    </citation>
    <scope>NUCLEOTIDE SEQUENCE</scope>
    <source>
        <strain evidence="1">Nanhai2018</strain>
        <tissue evidence="1">Muscle</tissue>
    </source>
</reference>
<dbReference type="OrthoDB" id="6629284at2759"/>
<name>A0A9Q1BW69_HOLLE</name>
<dbReference type="EMBL" id="JAIZAY010000011">
    <property type="protein sequence ID" value="KAJ8033755.1"/>
    <property type="molecule type" value="Genomic_DNA"/>
</dbReference>
<keyword evidence="2" id="KW-1185">Reference proteome</keyword>
<evidence type="ECO:0000313" key="2">
    <source>
        <dbReference type="Proteomes" id="UP001152320"/>
    </source>
</evidence>